<gene>
    <name evidence="5" type="ORF">Esi_0056_0104</name>
</gene>
<protein>
    <submittedName>
        <fullName evidence="5">Ankyrin</fullName>
    </submittedName>
</protein>
<dbReference type="Pfam" id="PF00023">
    <property type="entry name" value="Ank"/>
    <property type="match status" value="1"/>
</dbReference>
<evidence type="ECO:0000313" key="5">
    <source>
        <dbReference type="EMBL" id="CBN74904.1"/>
    </source>
</evidence>
<feature type="region of interest" description="Disordered" evidence="4">
    <location>
        <begin position="335"/>
        <end position="416"/>
    </location>
</feature>
<name>D8LQ12_ECTSI</name>
<feature type="region of interest" description="Disordered" evidence="4">
    <location>
        <begin position="79"/>
        <end position="126"/>
    </location>
</feature>
<dbReference type="InterPro" id="IPR002110">
    <property type="entry name" value="Ankyrin_rpt"/>
</dbReference>
<dbReference type="Proteomes" id="UP000002630">
    <property type="component" value="Linkage Group LG10"/>
</dbReference>
<dbReference type="SUPFAM" id="SSF48403">
    <property type="entry name" value="Ankyrin repeat"/>
    <property type="match status" value="1"/>
</dbReference>
<dbReference type="InParanoid" id="D8LQ12"/>
<dbReference type="AlphaFoldDB" id="D8LQ12"/>
<dbReference type="PANTHER" id="PTHR24171">
    <property type="entry name" value="ANKYRIN REPEAT DOMAIN-CONTAINING PROTEIN 39-RELATED"/>
    <property type="match status" value="1"/>
</dbReference>
<dbReference type="SMART" id="SM00248">
    <property type="entry name" value="ANK"/>
    <property type="match status" value="4"/>
</dbReference>
<dbReference type="Gene3D" id="1.25.40.20">
    <property type="entry name" value="Ankyrin repeat-containing domain"/>
    <property type="match status" value="3"/>
</dbReference>
<evidence type="ECO:0000256" key="2">
    <source>
        <dbReference type="ARBA" id="ARBA00023043"/>
    </source>
</evidence>
<keyword evidence="6" id="KW-1185">Reference proteome</keyword>
<dbReference type="PROSITE" id="PS50088">
    <property type="entry name" value="ANK_REPEAT"/>
    <property type="match status" value="3"/>
</dbReference>
<keyword evidence="2 3" id="KW-0040">ANK repeat</keyword>
<dbReference type="EMBL" id="FN648774">
    <property type="protein sequence ID" value="CBN74904.1"/>
    <property type="molecule type" value="Genomic_DNA"/>
</dbReference>
<organism evidence="5 6">
    <name type="scientific">Ectocarpus siliculosus</name>
    <name type="common">Brown alga</name>
    <name type="synonym">Conferva siliculosa</name>
    <dbReference type="NCBI Taxonomy" id="2880"/>
    <lineage>
        <taxon>Eukaryota</taxon>
        <taxon>Sar</taxon>
        <taxon>Stramenopiles</taxon>
        <taxon>Ochrophyta</taxon>
        <taxon>PX clade</taxon>
        <taxon>Phaeophyceae</taxon>
        <taxon>Ectocarpales</taxon>
        <taxon>Ectocarpaceae</taxon>
        <taxon>Ectocarpus</taxon>
    </lineage>
</organism>
<dbReference type="Pfam" id="PF12796">
    <property type="entry name" value="Ank_2"/>
    <property type="match status" value="1"/>
</dbReference>
<sequence length="416" mass="42998">MSVSLSEARQRMISGYGMLAIEDPAPAATKAAGEPIATELTGEITPSGSACEGEEDSEGELTRTLSALQRLSVEDQTTLRRKLGAQQQQQSSRCLDDNNRSSSQPEGAAAAAAAGSKEGKGEQGMAALGVPADSPFRVVLQKAVVESDLDAARAALRSGADPNERDDLCHSSLHFAAAKGDIGCLRELMQSGARANVANNVGWSPLHYAVLGGHVSAVEALLRAGAYPCFRDNHLISPLHLASTQACEKDTFRQMAELLGPSALLARDELQQTPLHVAASCGNRGAVSVLLELNADPEATDRKGRVAGQSFLRQVTRRARADIRASLAAAVERIHAPPADAEDDDLDADGGGLPPMPGGMKRATSTASCESAEPVRKPSMLSLLQIGGWGGGGGGDASGRGGGETSFSGTPAVVSC</sequence>
<keyword evidence="1" id="KW-0677">Repeat</keyword>
<dbReference type="OMA" id="CVTHERV"/>
<feature type="repeat" description="ANK" evidence="3">
    <location>
        <begin position="201"/>
        <end position="233"/>
    </location>
</feature>
<evidence type="ECO:0000256" key="4">
    <source>
        <dbReference type="SAM" id="MobiDB-lite"/>
    </source>
</evidence>
<dbReference type="PROSITE" id="PS50297">
    <property type="entry name" value="ANK_REP_REGION"/>
    <property type="match status" value="2"/>
</dbReference>
<dbReference type="STRING" id="2880.D8LQ12"/>
<evidence type="ECO:0000313" key="6">
    <source>
        <dbReference type="Proteomes" id="UP000002630"/>
    </source>
</evidence>
<dbReference type="EMBL" id="FN649735">
    <property type="protein sequence ID" value="CBN74904.1"/>
    <property type="molecule type" value="Genomic_DNA"/>
</dbReference>
<dbReference type="eggNOG" id="KOG4177">
    <property type="taxonomic scope" value="Eukaryota"/>
</dbReference>
<feature type="region of interest" description="Disordered" evidence="4">
    <location>
        <begin position="39"/>
        <end position="61"/>
    </location>
</feature>
<evidence type="ECO:0000256" key="1">
    <source>
        <dbReference type="ARBA" id="ARBA00022737"/>
    </source>
</evidence>
<feature type="compositionally biased region" description="Gly residues" evidence="4">
    <location>
        <begin position="387"/>
        <end position="404"/>
    </location>
</feature>
<proteinExistence type="predicted"/>
<dbReference type="InterPro" id="IPR036770">
    <property type="entry name" value="Ankyrin_rpt-contain_sf"/>
</dbReference>
<dbReference type="OrthoDB" id="10254927at2759"/>
<reference evidence="5 6" key="1">
    <citation type="journal article" date="2010" name="Nature">
        <title>The Ectocarpus genome and the independent evolution of multicellularity in brown algae.</title>
        <authorList>
            <person name="Cock J.M."/>
            <person name="Sterck L."/>
            <person name="Rouze P."/>
            <person name="Scornet D."/>
            <person name="Allen A.E."/>
            <person name="Amoutzias G."/>
            <person name="Anthouard V."/>
            <person name="Artiguenave F."/>
            <person name="Aury J.M."/>
            <person name="Badger J.H."/>
            <person name="Beszteri B."/>
            <person name="Billiau K."/>
            <person name="Bonnet E."/>
            <person name="Bothwell J.H."/>
            <person name="Bowler C."/>
            <person name="Boyen C."/>
            <person name="Brownlee C."/>
            <person name="Carrano C.J."/>
            <person name="Charrier B."/>
            <person name="Cho G.Y."/>
            <person name="Coelho S.M."/>
            <person name="Collen J."/>
            <person name="Corre E."/>
            <person name="Da Silva C."/>
            <person name="Delage L."/>
            <person name="Delaroque N."/>
            <person name="Dittami S.M."/>
            <person name="Doulbeau S."/>
            <person name="Elias M."/>
            <person name="Farnham G."/>
            <person name="Gachon C.M."/>
            <person name="Gschloessl B."/>
            <person name="Heesch S."/>
            <person name="Jabbari K."/>
            <person name="Jubin C."/>
            <person name="Kawai H."/>
            <person name="Kimura K."/>
            <person name="Kloareg B."/>
            <person name="Kupper F.C."/>
            <person name="Lang D."/>
            <person name="Le Bail A."/>
            <person name="Leblanc C."/>
            <person name="Lerouge P."/>
            <person name="Lohr M."/>
            <person name="Lopez P.J."/>
            <person name="Martens C."/>
            <person name="Maumus F."/>
            <person name="Michel G."/>
            <person name="Miranda-Saavedra D."/>
            <person name="Morales J."/>
            <person name="Moreau H."/>
            <person name="Motomura T."/>
            <person name="Nagasato C."/>
            <person name="Napoli C.A."/>
            <person name="Nelson D.R."/>
            <person name="Nyvall-Collen P."/>
            <person name="Peters A.F."/>
            <person name="Pommier C."/>
            <person name="Potin P."/>
            <person name="Poulain J."/>
            <person name="Quesneville H."/>
            <person name="Read B."/>
            <person name="Rensing S.A."/>
            <person name="Ritter A."/>
            <person name="Rousvoal S."/>
            <person name="Samanta M."/>
            <person name="Samson G."/>
            <person name="Schroeder D.C."/>
            <person name="Segurens B."/>
            <person name="Strittmatter M."/>
            <person name="Tonon T."/>
            <person name="Tregear J.W."/>
            <person name="Valentin K."/>
            <person name="von Dassow P."/>
            <person name="Yamagishi T."/>
            <person name="Van de Peer Y."/>
            <person name="Wincker P."/>
        </authorList>
    </citation>
    <scope>NUCLEOTIDE SEQUENCE [LARGE SCALE GENOMIC DNA]</scope>
    <source>
        <strain evidence="6">Ec32 / CCAP1310/4</strain>
    </source>
</reference>
<feature type="repeat" description="ANK" evidence="3">
    <location>
        <begin position="270"/>
        <end position="302"/>
    </location>
</feature>
<dbReference type="PANTHER" id="PTHR24171:SF9">
    <property type="entry name" value="ANKYRIN REPEAT DOMAIN-CONTAINING PROTEIN 39"/>
    <property type="match status" value="1"/>
</dbReference>
<accession>D8LQ12</accession>
<evidence type="ECO:0000256" key="3">
    <source>
        <dbReference type="PROSITE-ProRule" id="PRU00023"/>
    </source>
</evidence>
<feature type="repeat" description="ANK" evidence="3">
    <location>
        <begin position="168"/>
        <end position="200"/>
    </location>
</feature>